<organism evidence="4 5">
    <name type="scientific">Micromonospora costi</name>
    <dbReference type="NCBI Taxonomy" id="1530042"/>
    <lineage>
        <taxon>Bacteria</taxon>
        <taxon>Bacillati</taxon>
        <taxon>Actinomycetota</taxon>
        <taxon>Actinomycetes</taxon>
        <taxon>Micromonosporales</taxon>
        <taxon>Micromonosporaceae</taxon>
        <taxon>Micromonospora</taxon>
    </lineage>
</organism>
<dbReference type="InterPro" id="IPR036663">
    <property type="entry name" value="Fumarylacetoacetase_C_sf"/>
</dbReference>
<dbReference type="EMBL" id="RBAN01000002">
    <property type="protein sequence ID" value="RKN55281.1"/>
    <property type="molecule type" value="Genomic_DNA"/>
</dbReference>
<evidence type="ECO:0000313" key="5">
    <source>
        <dbReference type="Proteomes" id="UP000279968"/>
    </source>
</evidence>
<evidence type="ECO:0000256" key="2">
    <source>
        <dbReference type="ARBA" id="ARBA00022723"/>
    </source>
</evidence>
<dbReference type="GO" id="GO:0016787">
    <property type="term" value="F:hydrolase activity"/>
    <property type="evidence" value="ECO:0007669"/>
    <property type="project" value="UniProtKB-KW"/>
</dbReference>
<comment type="caution">
    <text evidence="4">The sequence shown here is derived from an EMBL/GenBank/DDBJ whole genome shotgun (WGS) entry which is preliminary data.</text>
</comment>
<dbReference type="PANTHER" id="PTHR42796:SF4">
    <property type="entry name" value="FUMARYLACETOACETATE HYDROLASE DOMAIN-CONTAINING PROTEIN 2A"/>
    <property type="match status" value="1"/>
</dbReference>
<keyword evidence="4" id="KW-0378">Hydrolase</keyword>
<evidence type="ECO:0000256" key="1">
    <source>
        <dbReference type="ARBA" id="ARBA00010211"/>
    </source>
</evidence>
<reference evidence="4 5" key="1">
    <citation type="journal article" date="2015" name="Int. J. Syst. Evol. Microbiol.">
        <title>Micromonospora costi sp. nov., isolated from a leaf of Costus speciosus.</title>
        <authorList>
            <person name="Thawai C."/>
        </authorList>
    </citation>
    <scope>NUCLEOTIDE SEQUENCE [LARGE SCALE GENOMIC DNA]</scope>
    <source>
        <strain evidence="4 5">CS1-12</strain>
    </source>
</reference>
<comment type="similarity">
    <text evidence="1">Belongs to the FAH family.</text>
</comment>
<dbReference type="Proteomes" id="UP000279968">
    <property type="component" value="Unassembled WGS sequence"/>
</dbReference>
<dbReference type="GO" id="GO:0044281">
    <property type="term" value="P:small molecule metabolic process"/>
    <property type="evidence" value="ECO:0007669"/>
    <property type="project" value="UniProtKB-ARBA"/>
</dbReference>
<dbReference type="Gene3D" id="3.90.850.10">
    <property type="entry name" value="Fumarylacetoacetase-like, C-terminal domain"/>
    <property type="match status" value="1"/>
</dbReference>
<dbReference type="InterPro" id="IPR051121">
    <property type="entry name" value="FAH"/>
</dbReference>
<dbReference type="PANTHER" id="PTHR42796">
    <property type="entry name" value="FUMARYLACETOACETATE HYDROLASE DOMAIN-CONTAINING PROTEIN 2A-RELATED"/>
    <property type="match status" value="1"/>
</dbReference>
<evidence type="ECO:0000259" key="3">
    <source>
        <dbReference type="Pfam" id="PF01557"/>
    </source>
</evidence>
<dbReference type="RefSeq" id="WP_120779469.1">
    <property type="nucleotide sequence ID" value="NZ_JBHLUP010000002.1"/>
</dbReference>
<dbReference type="SUPFAM" id="SSF56529">
    <property type="entry name" value="FAH"/>
    <property type="match status" value="1"/>
</dbReference>
<dbReference type="InterPro" id="IPR011234">
    <property type="entry name" value="Fumarylacetoacetase-like_C"/>
</dbReference>
<keyword evidence="2" id="KW-0479">Metal-binding</keyword>
<dbReference type="GO" id="GO:0046872">
    <property type="term" value="F:metal ion binding"/>
    <property type="evidence" value="ECO:0007669"/>
    <property type="project" value="UniProtKB-KW"/>
</dbReference>
<name>A0A3B0A481_9ACTN</name>
<evidence type="ECO:0000313" key="4">
    <source>
        <dbReference type="EMBL" id="RKN55281.1"/>
    </source>
</evidence>
<dbReference type="Pfam" id="PF01557">
    <property type="entry name" value="FAA_hydrolase"/>
    <property type="match status" value="1"/>
</dbReference>
<sequence>MKLATIRTVDGATRAVRVQGETLVDLGLADVGELLARPDWAEHAARTEGPAVQAVGYAPVVPRPGKIICVGLNYRKHILEMGRELPQYPTLFAKYPEALIGAYDEIQLPPESDQVDWEAELAIVIGKTVRRGADAADDAIAGFAVLNDVTMRDWQYRSHMWLQGKTWEASTPFGPYLVTPDALPGGTRPSLTLTGTVDGEVVQQADTSDLVFDPVALVRYISTILTLNPGDVIASGTPGGVGHARKPPRYLAAGSVLTTEITGLGRSEAKAVAETVA</sequence>
<accession>A0A3B0A481</accession>
<keyword evidence="5" id="KW-1185">Reference proteome</keyword>
<dbReference type="OrthoDB" id="9805307at2"/>
<dbReference type="AlphaFoldDB" id="A0A3B0A481"/>
<protein>
    <submittedName>
        <fullName evidence="4">FAA hydrolase family protein</fullName>
    </submittedName>
</protein>
<gene>
    <name evidence="4" type="ORF">D7193_11335</name>
</gene>
<proteinExistence type="inferred from homology"/>
<feature type="domain" description="Fumarylacetoacetase-like C-terminal" evidence="3">
    <location>
        <begin position="66"/>
        <end position="269"/>
    </location>
</feature>